<dbReference type="Proteomes" id="UP000276133">
    <property type="component" value="Unassembled WGS sequence"/>
</dbReference>
<dbReference type="AlphaFoldDB" id="A0A3M7PL31"/>
<evidence type="ECO:0000313" key="2">
    <source>
        <dbReference type="Proteomes" id="UP000276133"/>
    </source>
</evidence>
<comment type="caution">
    <text evidence="1">The sequence shown here is derived from an EMBL/GenBank/DDBJ whole genome shotgun (WGS) entry which is preliminary data.</text>
</comment>
<reference evidence="1 2" key="1">
    <citation type="journal article" date="2018" name="Sci. Rep.">
        <title>Genomic signatures of local adaptation to the degree of environmental predictability in rotifers.</title>
        <authorList>
            <person name="Franch-Gras L."/>
            <person name="Hahn C."/>
            <person name="Garcia-Roger E.M."/>
            <person name="Carmona M.J."/>
            <person name="Serra M."/>
            <person name="Gomez A."/>
        </authorList>
    </citation>
    <scope>NUCLEOTIDE SEQUENCE [LARGE SCALE GENOMIC DNA]</scope>
    <source>
        <strain evidence="1">HYR1</strain>
    </source>
</reference>
<sequence>MRIKHQNLNLQYCYEKLFLREITQVIYRQINCTNNLKFSMRLSFVHLTSTQLNIFIFSVTLF</sequence>
<name>A0A3M7PL31_BRAPC</name>
<proteinExistence type="predicted"/>
<accession>A0A3M7PL31</accession>
<gene>
    <name evidence="1" type="ORF">BpHYR1_051720</name>
</gene>
<keyword evidence="2" id="KW-1185">Reference proteome</keyword>
<dbReference type="EMBL" id="REGN01010030">
    <property type="protein sequence ID" value="RMZ99836.1"/>
    <property type="molecule type" value="Genomic_DNA"/>
</dbReference>
<protein>
    <submittedName>
        <fullName evidence="1">Uncharacterized protein</fullName>
    </submittedName>
</protein>
<evidence type="ECO:0000313" key="1">
    <source>
        <dbReference type="EMBL" id="RMZ99836.1"/>
    </source>
</evidence>
<organism evidence="1 2">
    <name type="scientific">Brachionus plicatilis</name>
    <name type="common">Marine rotifer</name>
    <name type="synonym">Brachionus muelleri</name>
    <dbReference type="NCBI Taxonomy" id="10195"/>
    <lineage>
        <taxon>Eukaryota</taxon>
        <taxon>Metazoa</taxon>
        <taxon>Spiralia</taxon>
        <taxon>Gnathifera</taxon>
        <taxon>Rotifera</taxon>
        <taxon>Eurotatoria</taxon>
        <taxon>Monogononta</taxon>
        <taxon>Pseudotrocha</taxon>
        <taxon>Ploima</taxon>
        <taxon>Brachionidae</taxon>
        <taxon>Brachionus</taxon>
    </lineage>
</organism>